<reference evidence="1" key="2">
    <citation type="journal article" date="2024" name="Plant">
        <title>Genomic evolution and insights into agronomic trait innovations of Sesamum species.</title>
        <authorList>
            <person name="Miao H."/>
            <person name="Wang L."/>
            <person name="Qu L."/>
            <person name="Liu H."/>
            <person name="Sun Y."/>
            <person name="Le M."/>
            <person name="Wang Q."/>
            <person name="Wei S."/>
            <person name="Zheng Y."/>
            <person name="Lin W."/>
            <person name="Duan Y."/>
            <person name="Cao H."/>
            <person name="Xiong S."/>
            <person name="Wang X."/>
            <person name="Wei L."/>
            <person name="Li C."/>
            <person name="Ma Q."/>
            <person name="Ju M."/>
            <person name="Zhao R."/>
            <person name="Li G."/>
            <person name="Mu C."/>
            <person name="Tian Q."/>
            <person name="Mei H."/>
            <person name="Zhang T."/>
            <person name="Gao T."/>
            <person name="Zhang H."/>
        </authorList>
    </citation>
    <scope>NUCLEOTIDE SEQUENCE</scope>
    <source>
        <strain evidence="1">3651</strain>
    </source>
</reference>
<comment type="caution">
    <text evidence="1">The sequence shown here is derived from an EMBL/GenBank/DDBJ whole genome shotgun (WGS) entry which is preliminary data.</text>
</comment>
<name>A0AAE1Y230_9LAMI</name>
<dbReference type="EMBL" id="JACGWO010000008">
    <property type="protein sequence ID" value="KAK4421648.1"/>
    <property type="molecule type" value="Genomic_DNA"/>
</dbReference>
<organism evidence="1 2">
    <name type="scientific">Sesamum alatum</name>
    <dbReference type="NCBI Taxonomy" id="300844"/>
    <lineage>
        <taxon>Eukaryota</taxon>
        <taxon>Viridiplantae</taxon>
        <taxon>Streptophyta</taxon>
        <taxon>Embryophyta</taxon>
        <taxon>Tracheophyta</taxon>
        <taxon>Spermatophyta</taxon>
        <taxon>Magnoliopsida</taxon>
        <taxon>eudicotyledons</taxon>
        <taxon>Gunneridae</taxon>
        <taxon>Pentapetalae</taxon>
        <taxon>asterids</taxon>
        <taxon>lamiids</taxon>
        <taxon>Lamiales</taxon>
        <taxon>Pedaliaceae</taxon>
        <taxon>Sesamum</taxon>
    </lineage>
</organism>
<evidence type="ECO:0000313" key="1">
    <source>
        <dbReference type="EMBL" id="KAK4421648.1"/>
    </source>
</evidence>
<evidence type="ECO:0000313" key="2">
    <source>
        <dbReference type="Proteomes" id="UP001293254"/>
    </source>
</evidence>
<reference evidence="1" key="1">
    <citation type="submission" date="2020-06" db="EMBL/GenBank/DDBJ databases">
        <authorList>
            <person name="Li T."/>
            <person name="Hu X."/>
            <person name="Zhang T."/>
            <person name="Song X."/>
            <person name="Zhang H."/>
            <person name="Dai N."/>
            <person name="Sheng W."/>
            <person name="Hou X."/>
            <person name="Wei L."/>
        </authorList>
    </citation>
    <scope>NUCLEOTIDE SEQUENCE</scope>
    <source>
        <strain evidence="1">3651</strain>
        <tissue evidence="1">Leaf</tissue>
    </source>
</reference>
<sequence length="141" mass="16299">MNEHELTLGKCRSCARRRLTKERVNRTPHIYVLLILLVSPIWRVLSVSRLESFECLSSRELCCMRVVCRADSCEAAGSRWHNVHGVFMYRSDGVRNENDREGSGINRGEKLFCLAMREVVRHNRAWWIVFGGADFVIEDAS</sequence>
<accession>A0AAE1Y230</accession>
<proteinExistence type="predicted"/>
<dbReference type="AlphaFoldDB" id="A0AAE1Y230"/>
<keyword evidence="2" id="KW-1185">Reference proteome</keyword>
<protein>
    <submittedName>
        <fullName evidence="1">Uncharacterized protein</fullName>
    </submittedName>
</protein>
<dbReference type="Proteomes" id="UP001293254">
    <property type="component" value="Unassembled WGS sequence"/>
</dbReference>
<gene>
    <name evidence="1" type="ORF">Salat_2115400</name>
</gene>